<sequence>MLNAFRLARAGLVLARAGAFSFVAKEDLPPGAVRAVALARLIEKPALDDATRGRRLSDALNRLGPSYIKLGQFLATRPDIVGPDMAEALSGLKDEIPPFPTETAKAIIEANLGRPVPAIFRSFSEPLAAASIAQVHKAVLARPDGEATVAVKVLRPDVRRRFTRDLASFYSAARWMEQFAPEARRLKPVAVVETLHRSVILEMDLRLEAAAISEMAENVAEESDFRLPALAWEVTGRDVLVTEWIDGIKLRDVARIAAAGHDPKRLAVTVIQSFLRHALRDGFFHADMHEGNLFIDAEGRLVAVDLGIMGRIGYKERKFLAEILYGFIRRDYRRIAEVHFEAGYVPRIHSVEDFAQALRAIGEPIHGHRASDISMAKLLALLFEITEIFDMQTRPELILLQKTMVVVEGVARRLDPDFDMWSAAEPVVSEWVARFVGPHGRLTEIGEGVAALSHLVRSLPDLARRIEQITVNAEAATGDGLKLDPETIRGIGREVARNTRWGRVAIWVIALVSAAAGLSVLFDGL</sequence>
<dbReference type="PROSITE" id="PS50011">
    <property type="entry name" value="PROTEIN_KINASE_DOM"/>
    <property type="match status" value="1"/>
</dbReference>
<evidence type="ECO:0000256" key="7">
    <source>
        <dbReference type="ARBA" id="ARBA00022692"/>
    </source>
</evidence>
<dbReference type="RefSeq" id="WP_161139972.1">
    <property type="nucleotide sequence ID" value="NZ_SPKJ01000018.1"/>
</dbReference>
<comment type="caution">
    <text evidence="14">The sequence shown here is derived from an EMBL/GenBank/DDBJ whole genome shotgun (WGS) entry which is preliminary data.</text>
</comment>
<keyword evidence="5" id="KW-0808">Transferase</keyword>
<evidence type="ECO:0000259" key="13">
    <source>
        <dbReference type="PROSITE" id="PS50011"/>
    </source>
</evidence>
<dbReference type="Pfam" id="PF03109">
    <property type="entry name" value="ABC1"/>
    <property type="match status" value="1"/>
</dbReference>
<dbReference type="InterPro" id="IPR004147">
    <property type="entry name" value="ABC1_dom"/>
</dbReference>
<reference evidence="14" key="1">
    <citation type="submission" date="2019-03" db="EMBL/GenBank/DDBJ databases">
        <title>Afifella sp. nov., isolated from activated sludge.</title>
        <authorList>
            <person name="Li Q."/>
            <person name="Liu Y."/>
        </authorList>
    </citation>
    <scope>NUCLEOTIDE SEQUENCE</scope>
    <source>
        <strain evidence="14">L72</strain>
    </source>
</reference>
<feature type="domain" description="Protein kinase" evidence="13">
    <location>
        <begin position="121"/>
        <end position="525"/>
    </location>
</feature>
<evidence type="ECO:0000256" key="2">
    <source>
        <dbReference type="ARBA" id="ARBA00009670"/>
    </source>
</evidence>
<keyword evidence="8" id="KW-0547">Nucleotide-binding</keyword>
<dbReference type="InterPro" id="IPR050154">
    <property type="entry name" value="UbiB_kinase"/>
</dbReference>
<accession>A0A964T523</accession>
<gene>
    <name evidence="14" type="primary">ubiB</name>
    <name evidence="14" type="ORF">E4O86_07840</name>
</gene>
<evidence type="ECO:0000313" key="14">
    <source>
        <dbReference type="EMBL" id="MYZ47622.1"/>
    </source>
</evidence>
<dbReference type="GO" id="GO:0004672">
    <property type="term" value="F:protein kinase activity"/>
    <property type="evidence" value="ECO:0007669"/>
    <property type="project" value="InterPro"/>
</dbReference>
<dbReference type="OrthoDB" id="9795390at2"/>
<organism evidence="14 15">
    <name type="scientific">Propylenella binzhouense</name>
    <dbReference type="NCBI Taxonomy" id="2555902"/>
    <lineage>
        <taxon>Bacteria</taxon>
        <taxon>Pseudomonadati</taxon>
        <taxon>Pseudomonadota</taxon>
        <taxon>Alphaproteobacteria</taxon>
        <taxon>Hyphomicrobiales</taxon>
        <taxon>Propylenellaceae</taxon>
        <taxon>Propylenella</taxon>
    </lineage>
</organism>
<evidence type="ECO:0000313" key="15">
    <source>
        <dbReference type="Proteomes" id="UP000773614"/>
    </source>
</evidence>
<name>A0A964T523_9HYPH</name>
<keyword evidence="4" id="KW-0997">Cell inner membrane</keyword>
<dbReference type="Proteomes" id="UP000773614">
    <property type="component" value="Unassembled WGS sequence"/>
</dbReference>
<evidence type="ECO:0000256" key="4">
    <source>
        <dbReference type="ARBA" id="ARBA00022519"/>
    </source>
</evidence>
<dbReference type="GO" id="GO:0005524">
    <property type="term" value="F:ATP binding"/>
    <property type="evidence" value="ECO:0007669"/>
    <property type="project" value="UniProtKB-KW"/>
</dbReference>
<protein>
    <submittedName>
        <fullName evidence="14">2-polyprenylphenol 6-hydroxylase</fullName>
    </submittedName>
</protein>
<dbReference type="CDD" id="cd13972">
    <property type="entry name" value="UbiB"/>
    <property type="match status" value="1"/>
</dbReference>
<dbReference type="InterPro" id="IPR000719">
    <property type="entry name" value="Prot_kinase_dom"/>
</dbReference>
<dbReference type="InterPro" id="IPR045308">
    <property type="entry name" value="UbiB_bact"/>
</dbReference>
<dbReference type="EMBL" id="SPKJ01000018">
    <property type="protein sequence ID" value="MYZ47622.1"/>
    <property type="molecule type" value="Genomic_DNA"/>
</dbReference>
<evidence type="ECO:0000256" key="1">
    <source>
        <dbReference type="ARBA" id="ARBA00005020"/>
    </source>
</evidence>
<keyword evidence="7" id="KW-0812">Transmembrane</keyword>
<comment type="pathway">
    <text evidence="1">Cofactor biosynthesis; ubiquinone biosynthesis [regulation].</text>
</comment>
<dbReference type="AlphaFoldDB" id="A0A964T523"/>
<keyword evidence="12" id="KW-0472">Membrane</keyword>
<dbReference type="InterPro" id="IPR011009">
    <property type="entry name" value="Kinase-like_dom_sf"/>
</dbReference>
<evidence type="ECO:0000256" key="3">
    <source>
        <dbReference type="ARBA" id="ARBA00022475"/>
    </source>
</evidence>
<keyword evidence="3" id="KW-1003">Cell membrane</keyword>
<keyword evidence="10" id="KW-0067">ATP-binding</keyword>
<proteinExistence type="inferred from homology"/>
<keyword evidence="6" id="KW-0831">Ubiquinone biosynthesis</keyword>
<evidence type="ECO:0000256" key="12">
    <source>
        <dbReference type="ARBA" id="ARBA00023136"/>
    </source>
</evidence>
<dbReference type="InterPro" id="IPR010232">
    <property type="entry name" value="UbiB"/>
</dbReference>
<dbReference type="PANTHER" id="PTHR10566:SF113">
    <property type="entry name" value="PROTEIN ACTIVITY OF BC1 COMPLEX KINASE 7, CHLOROPLASTIC"/>
    <property type="match status" value="1"/>
</dbReference>
<dbReference type="SUPFAM" id="SSF56112">
    <property type="entry name" value="Protein kinase-like (PK-like)"/>
    <property type="match status" value="1"/>
</dbReference>
<comment type="similarity">
    <text evidence="2">Belongs to the protein kinase superfamily. ADCK protein kinase family.</text>
</comment>
<keyword evidence="11" id="KW-1133">Transmembrane helix</keyword>
<evidence type="ECO:0000256" key="11">
    <source>
        <dbReference type="ARBA" id="ARBA00022989"/>
    </source>
</evidence>
<dbReference type="PANTHER" id="PTHR10566">
    <property type="entry name" value="CHAPERONE-ACTIVITY OF BC1 COMPLEX CABC1 -RELATED"/>
    <property type="match status" value="1"/>
</dbReference>
<evidence type="ECO:0000256" key="5">
    <source>
        <dbReference type="ARBA" id="ARBA00022679"/>
    </source>
</evidence>
<evidence type="ECO:0000256" key="10">
    <source>
        <dbReference type="ARBA" id="ARBA00022840"/>
    </source>
</evidence>
<keyword evidence="9" id="KW-0418">Kinase</keyword>
<keyword evidence="15" id="KW-1185">Reference proteome</keyword>
<evidence type="ECO:0000256" key="6">
    <source>
        <dbReference type="ARBA" id="ARBA00022688"/>
    </source>
</evidence>
<dbReference type="NCBIfam" id="TIGR01982">
    <property type="entry name" value="UbiB"/>
    <property type="match status" value="1"/>
</dbReference>
<dbReference type="GO" id="GO:0006744">
    <property type="term" value="P:ubiquinone biosynthetic process"/>
    <property type="evidence" value="ECO:0007669"/>
    <property type="project" value="UniProtKB-KW"/>
</dbReference>
<evidence type="ECO:0000256" key="8">
    <source>
        <dbReference type="ARBA" id="ARBA00022741"/>
    </source>
</evidence>
<evidence type="ECO:0000256" key="9">
    <source>
        <dbReference type="ARBA" id="ARBA00022777"/>
    </source>
</evidence>